<dbReference type="RefSeq" id="WP_048888827.1">
    <property type="nucleotide sequence ID" value="NZ_LFEJ01000028.1"/>
</dbReference>
<protein>
    <recommendedName>
        <fullName evidence="3">PNPLA domain-containing protein</fullName>
    </recommendedName>
</protein>
<comment type="caution">
    <text evidence="4">The sequence shown here is derived from an EMBL/GenBank/DDBJ whole genome shotgun (WGS) entry which is preliminary data.</text>
</comment>
<feature type="transmembrane region" description="Helical" evidence="2">
    <location>
        <begin position="294"/>
        <end position="314"/>
    </location>
</feature>
<dbReference type="Proteomes" id="UP000037315">
    <property type="component" value="Unassembled WGS sequence"/>
</dbReference>
<feature type="transmembrane region" description="Helical" evidence="2">
    <location>
        <begin position="224"/>
        <end position="243"/>
    </location>
</feature>
<dbReference type="AlphaFoldDB" id="A0A0J8VGW8"/>
<keyword evidence="1" id="KW-0443">Lipid metabolism</keyword>
<dbReference type="GO" id="GO:0005829">
    <property type="term" value="C:cytosol"/>
    <property type="evidence" value="ECO:0007669"/>
    <property type="project" value="TreeGrafter"/>
</dbReference>
<dbReference type="GO" id="GO:0004623">
    <property type="term" value="F:phospholipase A2 activity"/>
    <property type="evidence" value="ECO:0007669"/>
    <property type="project" value="TreeGrafter"/>
</dbReference>
<dbReference type="Pfam" id="PF01734">
    <property type="entry name" value="Patatin"/>
    <property type="match status" value="1"/>
</dbReference>
<feature type="transmembrane region" description="Helical" evidence="2">
    <location>
        <begin position="172"/>
        <end position="188"/>
    </location>
</feature>
<feature type="transmembrane region" description="Helical" evidence="2">
    <location>
        <begin position="263"/>
        <end position="282"/>
    </location>
</feature>
<keyword evidence="2" id="KW-1133">Transmembrane helix</keyword>
<dbReference type="Gene3D" id="3.40.1090.10">
    <property type="entry name" value="Cytosolic phospholipase A2 catalytic domain"/>
    <property type="match status" value="1"/>
</dbReference>
<reference evidence="4 5" key="1">
    <citation type="submission" date="2015-06" db="EMBL/GenBank/DDBJ databases">
        <title>Genome sequencing of Cronobacter sp. strain DJ34 isolated from petroleum contaminated sludge of Duliajan Oil Fields, Assam, India.</title>
        <authorList>
            <person name="Pal S."/>
            <person name="Banerjee T.D."/>
            <person name="Roy A."/>
            <person name="Sar P."/>
            <person name="Kazy S.K."/>
        </authorList>
    </citation>
    <scope>NUCLEOTIDE SEQUENCE [LARGE SCALE GENOMIC DNA]</scope>
    <source>
        <strain evidence="4 5">DJ34</strain>
    </source>
</reference>
<evidence type="ECO:0000256" key="2">
    <source>
        <dbReference type="SAM" id="Phobius"/>
    </source>
</evidence>
<dbReference type="SUPFAM" id="SSF52151">
    <property type="entry name" value="FabD/lysophospholipase-like"/>
    <property type="match status" value="2"/>
</dbReference>
<name>A0A0J8VGW8_9ENTR</name>
<dbReference type="EMBL" id="LFEJ01000028">
    <property type="protein sequence ID" value="KMV32397.1"/>
    <property type="molecule type" value="Genomic_DNA"/>
</dbReference>
<feature type="transmembrane region" description="Helical" evidence="2">
    <location>
        <begin position="334"/>
        <end position="355"/>
    </location>
</feature>
<dbReference type="STRING" id="1121863.GCA_000621185_01077"/>
<gene>
    <name evidence="4" type="ORF">ACH50_22365</name>
</gene>
<feature type="transmembrane region" description="Helical" evidence="2">
    <location>
        <begin position="195"/>
        <end position="212"/>
    </location>
</feature>
<keyword evidence="2" id="KW-0472">Membrane</keyword>
<dbReference type="PANTHER" id="PTHR10728">
    <property type="entry name" value="CYTOSOLIC PHOSPHOLIPASE A2"/>
    <property type="match status" value="1"/>
</dbReference>
<dbReference type="OrthoDB" id="100544at2"/>
<evidence type="ECO:0000256" key="1">
    <source>
        <dbReference type="ARBA" id="ARBA00023098"/>
    </source>
</evidence>
<feature type="transmembrane region" description="Helical" evidence="2">
    <location>
        <begin position="138"/>
        <end position="160"/>
    </location>
</feature>
<keyword evidence="2" id="KW-0812">Transmembrane</keyword>
<evidence type="ECO:0000259" key="3">
    <source>
        <dbReference type="Pfam" id="PF01734"/>
    </source>
</evidence>
<dbReference type="PATRIC" id="fig|1656095.3.peg.2067"/>
<dbReference type="InterPro" id="IPR002641">
    <property type="entry name" value="PNPLA_dom"/>
</dbReference>
<proteinExistence type="predicted"/>
<sequence length="767" mass="83630">MPRNVPGPDKPDSAISNEAQRVAARRALAGVEPTAPRCGLALSGGGLRSATFSLGLIRALAKHRLLTRVDYLSTVSGGGYVGGMLGRLYNENNAKRVEERLAAEDSILLWWLRNHGRYLIPVGSRELQIAGASMLRAFVLNALLVIWLALLIALPALMVTQKGGGATLFHDVIYICLSAAGVASLHYWMSVSLRGYFLTGAALLMAGGYGLYHPGFPATITSSPGMGLLAAMMLYSLLLMAHAARCRGSPSRWRLGLTLHLRFWMMCALLLALLWALGAIAREAHGYLPTLWQSTVWLLALLAGGKLLLLAGLLAKLPVKKGLLIRLSVNRRSWLNLAGVFILATLLTLVANWLLALGESELLTPALRALPPVLGSLANEAWMLLVWCCALLTLCCLRAMPELLNLASLHHFYRARLERAWLSPGNRQRFESDPLDSYAAEKALKVKKVTRALEGDDIALQDYQPHRHGGPIHLINCCLNQTIDDQTGGYVADRKGRVLTVSSLGLERGGAAPEGNVPPGALSHWLAVSGAAVSAGTGSRTAPGAAFLIFLFGARLGYWQRNASAHRKSRENALCRVFRTLTAPPGYLAGEMLARFPGPDKRYVFLSDGGHVENTGVYPLLKRRLPLIVLAECGADADFLWDDLENLVRKARIELHTEITFDDDPPAPFVTPAHFSREPGSPLLLARLRYPQGETGALIVVKPRRLKNATPDTVAWSEHDRGFPFQSTTWPLFDEEQWEAYYQCGLAAGELVDEALLEAALKYVRGL</sequence>
<keyword evidence="5" id="KW-1185">Reference proteome</keyword>
<accession>A0A0J8VGW8</accession>
<dbReference type="GO" id="GO:0046475">
    <property type="term" value="P:glycerophospholipid catabolic process"/>
    <property type="evidence" value="ECO:0007669"/>
    <property type="project" value="TreeGrafter"/>
</dbReference>
<feature type="domain" description="PNPLA" evidence="3">
    <location>
        <begin position="40"/>
        <end position="112"/>
    </location>
</feature>
<dbReference type="PANTHER" id="PTHR10728:SF40">
    <property type="entry name" value="PATATIN FAMILY PROTEIN"/>
    <property type="match status" value="1"/>
</dbReference>
<organism evidence="4 5">
    <name type="scientific">Franconibacter pulveris</name>
    <dbReference type="NCBI Taxonomy" id="435910"/>
    <lineage>
        <taxon>Bacteria</taxon>
        <taxon>Pseudomonadati</taxon>
        <taxon>Pseudomonadota</taxon>
        <taxon>Gammaproteobacteria</taxon>
        <taxon>Enterobacterales</taxon>
        <taxon>Enterobacteriaceae</taxon>
        <taxon>Franconibacter</taxon>
    </lineage>
</organism>
<dbReference type="InterPro" id="IPR016035">
    <property type="entry name" value="Acyl_Trfase/lysoPLipase"/>
</dbReference>
<evidence type="ECO:0000313" key="4">
    <source>
        <dbReference type="EMBL" id="KMV32397.1"/>
    </source>
</evidence>
<evidence type="ECO:0000313" key="5">
    <source>
        <dbReference type="Proteomes" id="UP000037315"/>
    </source>
</evidence>